<dbReference type="InterPro" id="IPR044068">
    <property type="entry name" value="CB"/>
</dbReference>
<accession>A0A3N4ZSN3</accession>
<evidence type="ECO:0000259" key="4">
    <source>
        <dbReference type="PROSITE" id="PS51900"/>
    </source>
</evidence>
<reference evidence="5 6" key="1">
    <citation type="submission" date="2018-11" db="EMBL/GenBank/DDBJ databases">
        <title>Sequencing the genomes of 1000 actinobacteria strains.</title>
        <authorList>
            <person name="Klenk H.-P."/>
        </authorList>
    </citation>
    <scope>NUCLEOTIDE SEQUENCE [LARGE SCALE GENOMIC DNA]</scope>
    <source>
        <strain evidence="5 6">DSM 14418</strain>
    </source>
</reference>
<protein>
    <submittedName>
        <fullName evidence="5">Phage integrase family protein with SAM-like domain</fullName>
    </submittedName>
</protein>
<dbReference type="RefSeq" id="WP_123918810.1">
    <property type="nucleotide sequence ID" value="NZ_RKRA01000001.1"/>
</dbReference>
<dbReference type="InterPro" id="IPR010998">
    <property type="entry name" value="Integrase_recombinase_N"/>
</dbReference>
<feature type="region of interest" description="Disordered" evidence="3">
    <location>
        <begin position="136"/>
        <end position="158"/>
    </location>
</feature>
<feature type="compositionally biased region" description="Polar residues" evidence="3">
    <location>
        <begin position="137"/>
        <end position="147"/>
    </location>
</feature>
<dbReference type="PROSITE" id="PS51900">
    <property type="entry name" value="CB"/>
    <property type="match status" value="1"/>
</dbReference>
<dbReference type="Proteomes" id="UP000280726">
    <property type="component" value="Unassembled WGS sequence"/>
</dbReference>
<dbReference type="Pfam" id="PF26003">
    <property type="entry name" value="Integrase_N_phage"/>
    <property type="match status" value="1"/>
</dbReference>
<dbReference type="AlphaFoldDB" id="A0A3N4ZSN3"/>
<dbReference type="GO" id="GO:0003677">
    <property type="term" value="F:DNA binding"/>
    <property type="evidence" value="ECO:0007669"/>
    <property type="project" value="UniProtKB-UniRule"/>
</dbReference>
<sequence length="158" mass="18288">MAGTRRGFGNTERRKNARTGKTTGWRARYFGPDEGRYHQTFTTKIDAEAWLHSEEALIARGEWLPPAQRVARVTVTLNEYVAVNMKVRKLAPRTREEYETYVERFLTHDDLGTKALRAISARDITAWYTRLQERTGKTMTARVSTPGSRPRRPRPARH</sequence>
<gene>
    <name evidence="5" type="ORF">EDD32_3058</name>
</gene>
<comment type="caution">
    <text evidence="5">The sequence shown here is derived from an EMBL/GenBank/DDBJ whole genome shotgun (WGS) entry which is preliminary data.</text>
</comment>
<proteinExistence type="predicted"/>
<feature type="compositionally biased region" description="Basic residues" evidence="3">
    <location>
        <begin position="149"/>
        <end position="158"/>
    </location>
</feature>
<evidence type="ECO:0000256" key="3">
    <source>
        <dbReference type="SAM" id="MobiDB-lite"/>
    </source>
</evidence>
<name>A0A3N4ZSN3_9MICO</name>
<organism evidence="5 6">
    <name type="scientific">Georgenia muralis</name>
    <dbReference type="NCBI Taxonomy" id="154117"/>
    <lineage>
        <taxon>Bacteria</taxon>
        <taxon>Bacillati</taxon>
        <taxon>Actinomycetota</taxon>
        <taxon>Actinomycetes</taxon>
        <taxon>Micrococcales</taxon>
        <taxon>Bogoriellaceae</taxon>
        <taxon>Georgenia</taxon>
    </lineage>
</organism>
<evidence type="ECO:0000313" key="5">
    <source>
        <dbReference type="EMBL" id="RPF28528.1"/>
    </source>
</evidence>
<feature type="region of interest" description="Disordered" evidence="3">
    <location>
        <begin position="1"/>
        <end position="23"/>
    </location>
</feature>
<dbReference type="EMBL" id="RKRA01000001">
    <property type="protein sequence ID" value="RPF28528.1"/>
    <property type="molecule type" value="Genomic_DNA"/>
</dbReference>
<keyword evidence="1 2" id="KW-0238">DNA-binding</keyword>
<dbReference type="Gene3D" id="1.10.150.130">
    <property type="match status" value="1"/>
</dbReference>
<evidence type="ECO:0000313" key="6">
    <source>
        <dbReference type="Proteomes" id="UP000280726"/>
    </source>
</evidence>
<evidence type="ECO:0000256" key="1">
    <source>
        <dbReference type="ARBA" id="ARBA00023125"/>
    </source>
</evidence>
<feature type="domain" description="Core-binding (CB)" evidence="4">
    <location>
        <begin position="71"/>
        <end position="158"/>
    </location>
</feature>
<dbReference type="InterPro" id="IPR058717">
    <property type="entry name" value="Phage_L5_Integrase_N"/>
</dbReference>
<evidence type="ECO:0000256" key="2">
    <source>
        <dbReference type="PROSITE-ProRule" id="PRU01248"/>
    </source>
</evidence>
<keyword evidence="6" id="KW-1185">Reference proteome</keyword>
<dbReference type="OrthoDB" id="148546at2"/>